<feature type="coiled-coil region" evidence="1">
    <location>
        <begin position="125"/>
        <end position="164"/>
    </location>
</feature>
<gene>
    <name evidence="3" type="ORF">EFBL_0972</name>
</gene>
<protein>
    <recommendedName>
        <fullName evidence="2">UVR domain-containing protein</fullName>
    </recommendedName>
</protein>
<keyword evidence="1" id="KW-0175">Coiled coil</keyword>
<dbReference type="GO" id="GO:0050897">
    <property type="term" value="F:cobalt ion binding"/>
    <property type="evidence" value="ECO:0007669"/>
    <property type="project" value="TreeGrafter"/>
</dbReference>
<dbReference type="EMBL" id="BDUF01000019">
    <property type="protein sequence ID" value="GAX89354.1"/>
    <property type="molecule type" value="Genomic_DNA"/>
</dbReference>
<name>A0A292YLU3_9BACL</name>
<dbReference type="GO" id="GO:0046870">
    <property type="term" value="F:cadmium ion binding"/>
    <property type="evidence" value="ECO:0007669"/>
    <property type="project" value="TreeGrafter"/>
</dbReference>
<dbReference type="OrthoDB" id="9788704at2"/>
<dbReference type="InterPro" id="IPR036876">
    <property type="entry name" value="UVR_dom_sf"/>
</dbReference>
<dbReference type="InterPro" id="IPR025542">
    <property type="entry name" value="YacH"/>
</dbReference>
<dbReference type="GO" id="GO:1990170">
    <property type="term" value="P:stress response to cadmium ion"/>
    <property type="evidence" value="ECO:0007669"/>
    <property type="project" value="TreeGrafter"/>
</dbReference>
<evidence type="ECO:0000313" key="4">
    <source>
        <dbReference type="Proteomes" id="UP000217785"/>
    </source>
</evidence>
<dbReference type="Gene3D" id="4.10.860.10">
    <property type="entry name" value="UVR domain"/>
    <property type="match status" value="1"/>
</dbReference>
<feature type="domain" description="UVR" evidence="2">
    <location>
        <begin position="129"/>
        <end position="164"/>
    </location>
</feature>
<dbReference type="PIRSF" id="PIRSF015034">
    <property type="entry name" value="YacH"/>
    <property type="match status" value="1"/>
</dbReference>
<dbReference type="PROSITE" id="PS50151">
    <property type="entry name" value="UVR"/>
    <property type="match status" value="1"/>
</dbReference>
<organism evidence="3 4">
    <name type="scientific">Effusibacillus lacus</name>
    <dbReference type="NCBI Taxonomy" id="1348429"/>
    <lineage>
        <taxon>Bacteria</taxon>
        <taxon>Bacillati</taxon>
        <taxon>Bacillota</taxon>
        <taxon>Bacilli</taxon>
        <taxon>Bacillales</taxon>
        <taxon>Alicyclobacillaceae</taxon>
        <taxon>Effusibacillus</taxon>
    </lineage>
</organism>
<dbReference type="Proteomes" id="UP000217785">
    <property type="component" value="Unassembled WGS sequence"/>
</dbReference>
<dbReference type="PANTHER" id="PTHR38430">
    <property type="entry name" value="PROTEIN-ARGININE KINASE ACTIVATOR PROTEIN"/>
    <property type="match status" value="1"/>
</dbReference>
<accession>A0A292YLU3</accession>
<dbReference type="AlphaFoldDB" id="A0A292YLU3"/>
<dbReference type="SUPFAM" id="SSF46600">
    <property type="entry name" value="C-terminal UvrC-binding domain of UvrB"/>
    <property type="match status" value="1"/>
</dbReference>
<comment type="caution">
    <text evidence="3">The sequence shown here is derived from an EMBL/GenBank/DDBJ whole genome shotgun (WGS) entry which is preliminary data.</text>
</comment>
<evidence type="ECO:0000256" key="1">
    <source>
        <dbReference type="SAM" id="Coils"/>
    </source>
</evidence>
<dbReference type="Pfam" id="PF02151">
    <property type="entry name" value="UVR"/>
    <property type="match status" value="1"/>
</dbReference>
<dbReference type="InterPro" id="IPR001943">
    <property type="entry name" value="UVR_dom"/>
</dbReference>
<sequence length="167" mass="18609">MKCEECGQRPATVHFTKIIQGEKTEAHLCESCAREKGEWMNPSTAGFSLNSLLSGLLNFDSAGTPVAAVPRCGNCGMTYSQFSESGRFGCAECYTHFQSRLDPLMRKIHGSATHAGKVPQRTNSKIRTKRELDKLRAQLQSVIQAEKFEEAAVLRDKIREIEQQLES</sequence>
<evidence type="ECO:0000259" key="2">
    <source>
        <dbReference type="PROSITE" id="PS50151"/>
    </source>
</evidence>
<proteinExistence type="predicted"/>
<dbReference type="GO" id="GO:0005507">
    <property type="term" value="F:copper ion binding"/>
    <property type="evidence" value="ECO:0007669"/>
    <property type="project" value="TreeGrafter"/>
</dbReference>
<dbReference type="RefSeq" id="WP_096181045.1">
    <property type="nucleotide sequence ID" value="NZ_BDUF01000019.1"/>
</dbReference>
<reference evidence="4" key="1">
    <citation type="submission" date="2017-07" db="EMBL/GenBank/DDBJ databases">
        <title>Draft genome sequence of Effusibacillus lacus strain skLN1.</title>
        <authorList>
            <person name="Watanabe M."/>
            <person name="Kojima H."/>
            <person name="Fukui M."/>
        </authorList>
    </citation>
    <scope>NUCLEOTIDE SEQUENCE [LARGE SCALE GENOMIC DNA]</scope>
    <source>
        <strain evidence="4">skLN1</strain>
    </source>
</reference>
<dbReference type="GO" id="GO:0008270">
    <property type="term" value="F:zinc ion binding"/>
    <property type="evidence" value="ECO:0007669"/>
    <property type="project" value="TreeGrafter"/>
</dbReference>
<evidence type="ECO:0000313" key="3">
    <source>
        <dbReference type="EMBL" id="GAX89354.1"/>
    </source>
</evidence>
<dbReference type="GO" id="GO:1990169">
    <property type="term" value="P:stress response to copper ion"/>
    <property type="evidence" value="ECO:0007669"/>
    <property type="project" value="TreeGrafter"/>
</dbReference>
<keyword evidence="4" id="KW-1185">Reference proteome</keyword>
<dbReference type="PANTHER" id="PTHR38430:SF1">
    <property type="entry name" value="PROTEIN-ARGININE KINASE ACTIVATOR PROTEIN"/>
    <property type="match status" value="1"/>
</dbReference>